<dbReference type="KEGG" id="mag:amb2076"/>
<dbReference type="Proteomes" id="UP000007058">
    <property type="component" value="Chromosome"/>
</dbReference>
<evidence type="ECO:0000313" key="2">
    <source>
        <dbReference type="Proteomes" id="UP000007058"/>
    </source>
</evidence>
<name>Q2W5J5_PARM1</name>
<organism evidence="1 2">
    <name type="scientific">Paramagnetospirillum magneticum (strain ATCC 700264 / AMB-1)</name>
    <name type="common">Magnetospirillum magneticum</name>
    <dbReference type="NCBI Taxonomy" id="342108"/>
    <lineage>
        <taxon>Bacteria</taxon>
        <taxon>Pseudomonadati</taxon>
        <taxon>Pseudomonadota</taxon>
        <taxon>Alphaproteobacteria</taxon>
        <taxon>Rhodospirillales</taxon>
        <taxon>Magnetospirillaceae</taxon>
        <taxon>Paramagnetospirillum</taxon>
    </lineage>
</organism>
<dbReference type="HOGENOM" id="CLU_3235717_0_0_5"/>
<accession>Q2W5J5</accession>
<keyword evidence="2" id="KW-1185">Reference proteome</keyword>
<reference evidence="1 2" key="1">
    <citation type="journal article" date="2005" name="DNA Res.">
        <title>Complete genome sequence of the facultative anaerobic magnetotactic bacterium Magnetospirillum sp. strain AMB-1.</title>
        <authorList>
            <person name="Matsunaga T."/>
            <person name="Okamura Y."/>
            <person name="Fukuda Y."/>
            <person name="Wahyudi A.T."/>
            <person name="Murase Y."/>
            <person name="Takeyama H."/>
        </authorList>
    </citation>
    <scope>NUCLEOTIDE SEQUENCE [LARGE SCALE GENOMIC DNA]</scope>
    <source>
        <strain evidence="2">ATCC 700264 / AMB-1</strain>
    </source>
</reference>
<proteinExistence type="predicted"/>
<dbReference type="EMBL" id="AP007255">
    <property type="protein sequence ID" value="BAE50880.1"/>
    <property type="molecule type" value="Genomic_DNA"/>
</dbReference>
<sequence>MLICSWIPDGTKSCFFIPEMLQQVHHKRFNLGKNFIFGPFANH</sequence>
<evidence type="ECO:0000313" key="1">
    <source>
        <dbReference type="EMBL" id="BAE50880.1"/>
    </source>
</evidence>
<dbReference type="STRING" id="342108.amb2076"/>
<gene>
    <name evidence="1" type="ordered locus">amb2076</name>
</gene>
<dbReference type="AlphaFoldDB" id="Q2W5J5"/>
<protein>
    <submittedName>
        <fullName evidence="1">Uncharacterized protein</fullName>
    </submittedName>
</protein>